<dbReference type="AlphaFoldDB" id="A0AAD3SFF2"/>
<dbReference type="CDD" id="cd06464">
    <property type="entry name" value="ACD_sHsps-like"/>
    <property type="match status" value="1"/>
</dbReference>
<evidence type="ECO:0000313" key="10">
    <source>
        <dbReference type="Proteomes" id="UP001279734"/>
    </source>
</evidence>
<dbReference type="InterPro" id="IPR008978">
    <property type="entry name" value="HSP20-like_chaperone"/>
</dbReference>
<accession>A0AAD3SFF2</accession>
<dbReference type="Proteomes" id="UP001279734">
    <property type="component" value="Unassembled WGS sequence"/>
</dbReference>
<evidence type="ECO:0000256" key="5">
    <source>
        <dbReference type="RuleBase" id="RU003616"/>
    </source>
</evidence>
<feature type="transmembrane region" description="Helical" evidence="7">
    <location>
        <begin position="295"/>
        <end position="315"/>
    </location>
</feature>
<protein>
    <recommendedName>
        <fullName evidence="8">SHSP domain-containing protein</fullName>
    </recommendedName>
</protein>
<name>A0AAD3SFF2_NEPGR</name>
<proteinExistence type="inferred from homology"/>
<feature type="compositionally biased region" description="Basic and acidic residues" evidence="6">
    <location>
        <begin position="233"/>
        <end position="251"/>
    </location>
</feature>
<evidence type="ECO:0000256" key="4">
    <source>
        <dbReference type="PROSITE-ProRule" id="PRU00285"/>
    </source>
</evidence>
<dbReference type="Pfam" id="PF00011">
    <property type="entry name" value="HSP20"/>
    <property type="match status" value="1"/>
</dbReference>
<feature type="region of interest" description="Disordered" evidence="6">
    <location>
        <begin position="219"/>
        <end position="251"/>
    </location>
</feature>
<dbReference type="InterPro" id="IPR002068">
    <property type="entry name" value="A-crystallin/Hsp20_dom"/>
</dbReference>
<evidence type="ECO:0000256" key="6">
    <source>
        <dbReference type="SAM" id="MobiDB-lite"/>
    </source>
</evidence>
<gene>
    <name evidence="9" type="ORF">Nepgr_012078</name>
</gene>
<dbReference type="Gene3D" id="2.60.40.790">
    <property type="match status" value="1"/>
</dbReference>
<sequence length="325" mass="35933">MERRATKETLSCSWNNFHFPCHHAKWDSSVGFRPAPTMLHVGAISRPRAGVRPVFEDFKPGFEWKDEGGSDILILNLPGFVKQQIRVVADGSRRTLTLRGERLVAGNKWSRFHEEIPVPEDASMGDIRAKFERGVLRITVPKKTPQSPAPTPSEPNEKGSIPNASVPPPPSKATIDGAKSPNVQQNLPQNAQNYLQAATDEPALKAGSEKRIRANIVEEGKEGKAEVGQQKEGNTEVEERERKGGAGEEKQTTKENFINGEMNGKGRIDEELQKKGWAWEKITTAKRRLNEEREVMVNVGVAVLVIVALGAYISYSFGSSSKSRT</sequence>
<comment type="similarity">
    <text evidence="4 5">Belongs to the small heat shock protein (HSP20) family.</text>
</comment>
<keyword evidence="3" id="KW-0611">Plant defense</keyword>
<dbReference type="GO" id="GO:0006952">
    <property type="term" value="P:defense response"/>
    <property type="evidence" value="ECO:0007669"/>
    <property type="project" value="UniProtKB-KW"/>
</dbReference>
<organism evidence="9 10">
    <name type="scientific">Nepenthes gracilis</name>
    <name type="common">Slender pitcher plant</name>
    <dbReference type="NCBI Taxonomy" id="150966"/>
    <lineage>
        <taxon>Eukaryota</taxon>
        <taxon>Viridiplantae</taxon>
        <taxon>Streptophyta</taxon>
        <taxon>Embryophyta</taxon>
        <taxon>Tracheophyta</taxon>
        <taxon>Spermatophyta</taxon>
        <taxon>Magnoliopsida</taxon>
        <taxon>eudicotyledons</taxon>
        <taxon>Gunneridae</taxon>
        <taxon>Pentapetalae</taxon>
        <taxon>Caryophyllales</taxon>
        <taxon>Nepenthaceae</taxon>
        <taxon>Nepenthes</taxon>
    </lineage>
</organism>
<feature type="domain" description="SHSP" evidence="8">
    <location>
        <begin position="53"/>
        <end position="157"/>
    </location>
</feature>
<evidence type="ECO:0000256" key="3">
    <source>
        <dbReference type="ARBA" id="ARBA00022821"/>
    </source>
</evidence>
<keyword evidence="7" id="KW-0472">Membrane</keyword>
<reference evidence="9" key="1">
    <citation type="submission" date="2023-05" db="EMBL/GenBank/DDBJ databases">
        <title>Nepenthes gracilis genome sequencing.</title>
        <authorList>
            <person name="Fukushima K."/>
        </authorList>
    </citation>
    <scope>NUCLEOTIDE SEQUENCE</scope>
    <source>
        <strain evidence="9">SING2019-196</strain>
    </source>
</reference>
<dbReference type="GO" id="GO:0005886">
    <property type="term" value="C:plasma membrane"/>
    <property type="evidence" value="ECO:0007669"/>
    <property type="project" value="UniProtKB-SubCell"/>
</dbReference>
<dbReference type="GO" id="GO:0034605">
    <property type="term" value="P:cellular response to heat"/>
    <property type="evidence" value="ECO:0007669"/>
    <property type="project" value="TreeGrafter"/>
</dbReference>
<evidence type="ECO:0000313" key="9">
    <source>
        <dbReference type="EMBL" id="GMH10237.1"/>
    </source>
</evidence>
<evidence type="ECO:0000256" key="7">
    <source>
        <dbReference type="SAM" id="Phobius"/>
    </source>
</evidence>
<keyword evidence="7" id="KW-1133">Transmembrane helix</keyword>
<keyword evidence="7" id="KW-0812">Transmembrane</keyword>
<dbReference type="PANTHER" id="PTHR43670:SF114">
    <property type="entry name" value="OS05G0592000 PROTEIN"/>
    <property type="match status" value="1"/>
</dbReference>
<comment type="caution">
    <text evidence="9">The sequence shown here is derived from an EMBL/GenBank/DDBJ whole genome shotgun (WGS) entry which is preliminary data.</text>
</comment>
<dbReference type="PROSITE" id="PS01031">
    <property type="entry name" value="SHSP"/>
    <property type="match status" value="1"/>
</dbReference>
<feature type="region of interest" description="Disordered" evidence="6">
    <location>
        <begin position="138"/>
        <end position="185"/>
    </location>
</feature>
<evidence type="ECO:0000256" key="1">
    <source>
        <dbReference type="ARBA" id="ARBA00004162"/>
    </source>
</evidence>
<keyword evidence="10" id="KW-1185">Reference proteome</keyword>
<dbReference type="PANTHER" id="PTHR43670">
    <property type="entry name" value="HEAT SHOCK PROTEIN 26"/>
    <property type="match status" value="1"/>
</dbReference>
<comment type="subcellular location">
    <subcellularLocation>
        <location evidence="1">Cell membrane</location>
        <topology evidence="1">Single-pass membrane protein</topology>
    </subcellularLocation>
</comment>
<evidence type="ECO:0000256" key="2">
    <source>
        <dbReference type="ARBA" id="ARBA00022475"/>
    </source>
</evidence>
<keyword evidence="2" id="KW-1003">Cell membrane</keyword>
<dbReference type="EMBL" id="BSYO01000010">
    <property type="protein sequence ID" value="GMH10237.1"/>
    <property type="molecule type" value="Genomic_DNA"/>
</dbReference>
<evidence type="ECO:0000259" key="8">
    <source>
        <dbReference type="PROSITE" id="PS01031"/>
    </source>
</evidence>
<dbReference type="SUPFAM" id="SSF49764">
    <property type="entry name" value="HSP20-like chaperones"/>
    <property type="match status" value="1"/>
</dbReference>